<dbReference type="RefSeq" id="WP_151162535.1">
    <property type="nucleotide sequence ID" value="NZ_WKJO01000001.1"/>
</dbReference>
<sequence length="379" mass="43707">MDEKFDPRSMTGALDEIIPPNETTIGSKAALKEMEPVVDSISEDISGIGRKAAQRYLLRYEYGMSTNELASEFDVTPQTISNQVSEVRVKVLKYPRLASVIGTLRAHRSGLSEPDIEDGHTWDGETTLQGVPIEYSCQFRTGSASRPYSWAYLCESRYRDDDTIYHLFVDYLIDAIHGVFLKRLRMGISKKSWERPPITEKHTYCAYPLPNLEIPNNRNGTLLDAAEYHWAYDTKNYFETRVTEGVEKGDLEYSAEDGNTGLGRSAYLTRDDVLSHRIRNCRDPEEAIEEYAEAVFVRNNLERLCLTYPFSNPFDLEYETITQVWNGQPSRLDNYEFTGKFDKEKMYDITINMRSRYLGRDVRAPTKRNSVDMPTWKSY</sequence>
<dbReference type="AlphaFoldDB" id="A0A6A8GGH7"/>
<protein>
    <submittedName>
        <fullName evidence="1">Uncharacterized protein</fullName>
    </submittedName>
</protein>
<reference evidence="1 2" key="1">
    <citation type="submission" date="2019-11" db="EMBL/GenBank/DDBJ databases">
        <title>Whole genome sequence of Haloferax sp. MBLA0076.</title>
        <authorList>
            <person name="Seo M.-J."/>
            <person name="Cho E.-S."/>
        </authorList>
    </citation>
    <scope>NUCLEOTIDE SEQUENCE [LARGE SCALE GENOMIC DNA]</scope>
    <source>
        <strain evidence="1 2">MBLA0076</strain>
    </source>
</reference>
<keyword evidence="2" id="KW-1185">Reference proteome</keyword>
<name>A0A6A8GGH7_9EURY</name>
<gene>
    <name evidence="1" type="ORF">GJR96_08420</name>
</gene>
<dbReference type="Proteomes" id="UP000439022">
    <property type="component" value="Unassembled WGS sequence"/>
</dbReference>
<evidence type="ECO:0000313" key="2">
    <source>
        <dbReference type="Proteomes" id="UP000439022"/>
    </source>
</evidence>
<accession>A0A6A8GGH7</accession>
<evidence type="ECO:0000313" key="1">
    <source>
        <dbReference type="EMBL" id="MRX21979.1"/>
    </source>
</evidence>
<organism evidence="1 2">
    <name type="scientific">Haloferax litoreum</name>
    <dbReference type="NCBI Taxonomy" id="2666140"/>
    <lineage>
        <taxon>Archaea</taxon>
        <taxon>Methanobacteriati</taxon>
        <taxon>Methanobacteriota</taxon>
        <taxon>Stenosarchaea group</taxon>
        <taxon>Halobacteria</taxon>
        <taxon>Halobacteriales</taxon>
        <taxon>Haloferacaceae</taxon>
        <taxon>Haloferax</taxon>
    </lineage>
</organism>
<dbReference type="EMBL" id="WKJO01000001">
    <property type="protein sequence ID" value="MRX21979.1"/>
    <property type="molecule type" value="Genomic_DNA"/>
</dbReference>
<proteinExistence type="predicted"/>
<comment type="caution">
    <text evidence="1">The sequence shown here is derived from an EMBL/GenBank/DDBJ whole genome shotgun (WGS) entry which is preliminary data.</text>
</comment>